<accession>A0A150XJS2</accession>
<evidence type="ECO:0000256" key="10">
    <source>
        <dbReference type="SAM" id="Phobius"/>
    </source>
</evidence>
<keyword evidence="8" id="KW-0902">Two-component regulatory system</keyword>
<evidence type="ECO:0000256" key="8">
    <source>
        <dbReference type="ARBA" id="ARBA00023012"/>
    </source>
</evidence>
<feature type="domain" description="Signal transduction histidine kinase subgroup 3 dimerisation and phosphoacceptor" evidence="12">
    <location>
        <begin position="434"/>
        <end position="501"/>
    </location>
</feature>
<dbReference type="CDD" id="cd16917">
    <property type="entry name" value="HATPase_UhpB-NarQ-NarX-like"/>
    <property type="match status" value="1"/>
</dbReference>
<dbReference type="RefSeq" id="WP_157716161.1">
    <property type="nucleotide sequence ID" value="NZ_LRDB01000012.1"/>
</dbReference>
<feature type="coiled-coil region" evidence="9">
    <location>
        <begin position="396"/>
        <end position="425"/>
    </location>
</feature>
<evidence type="ECO:0000256" key="1">
    <source>
        <dbReference type="ARBA" id="ARBA00000085"/>
    </source>
</evidence>
<name>A0A150XJS2_9BACT</name>
<keyword evidence="10" id="KW-0812">Transmembrane</keyword>
<evidence type="ECO:0000256" key="2">
    <source>
        <dbReference type="ARBA" id="ARBA00012438"/>
    </source>
</evidence>
<evidence type="ECO:0000256" key="9">
    <source>
        <dbReference type="SAM" id="Coils"/>
    </source>
</evidence>
<dbReference type="Gene3D" id="1.25.40.10">
    <property type="entry name" value="Tetratricopeptide repeat domain"/>
    <property type="match status" value="1"/>
</dbReference>
<dbReference type="PANTHER" id="PTHR24421">
    <property type="entry name" value="NITRATE/NITRITE SENSOR PROTEIN NARX-RELATED"/>
    <property type="match status" value="1"/>
</dbReference>
<dbReference type="InterPro" id="IPR003594">
    <property type="entry name" value="HATPase_dom"/>
</dbReference>
<keyword evidence="14" id="KW-1185">Reference proteome</keyword>
<dbReference type="Pfam" id="PF07730">
    <property type="entry name" value="HisKA_3"/>
    <property type="match status" value="1"/>
</dbReference>
<dbReference type="EC" id="2.7.13.3" evidence="2"/>
<sequence>MKKYFYVLLIVLLPNISLGQDLFRFKQLVRKAESNYYVNPDSTLYYAKELVTEASRANDLYFLGEGNRLIGVYYQLSAKPDSALYNFEEAITIYKQIKDSTQLIRVMISAGVMETGLGNYNKALTRFLEGQLVAEKVGNEAYRLRTVAEIGRIYSIQGEHQKALKQMQYYYAKVKDSNEVSEVAAALNYLTGEFMLLDIHDSSLYYLEKNLEVQKKLDFPIGIAAVLQNRATVYGKMAMPERALVDFEQALDYYRKANFSQGIGQVSINSSAVFIGKRDFKKAIELLNEGVYHSFLIKDYHTLRAQYYELASAYDSIGDKAHAFESFKNFSAMNDTLMSIDKQRTMSDLFTKYETKEKEQQIELQQSSLIAQEAHLERNQTLIIGLVFIALLLVILVLLNRNRAKKKEQLIKQEAQLNLRDAELNAVINSQEKERNRFARDLHDGFGQLISVLKLNLSSLTDKDAQQPEKRLEVFQNGESVINDMYAELRSICFDLMPQTLVKNGLGVALREFGDRITQSKKVVCEVMVFGDEERLPGLMEISLFRICQEWVNNVMKYAEASHITIQLTRDETELTLTVEDDGKGFDAELFYSGKGNGWKNIQTRLNLIKGEFDLDTHPDRRGSMVTVNLSDASIIKIPTSTEDQITA</sequence>
<evidence type="ECO:0000256" key="5">
    <source>
        <dbReference type="ARBA" id="ARBA00022741"/>
    </source>
</evidence>
<proteinExistence type="predicted"/>
<dbReference type="InterPro" id="IPR011712">
    <property type="entry name" value="Sig_transdc_His_kin_sub3_dim/P"/>
</dbReference>
<dbReference type="Pfam" id="PF02518">
    <property type="entry name" value="HATPase_c"/>
    <property type="match status" value="1"/>
</dbReference>
<protein>
    <recommendedName>
        <fullName evidence="2">histidine kinase</fullName>
        <ecNumber evidence="2">2.7.13.3</ecNumber>
    </recommendedName>
</protein>
<dbReference type="GO" id="GO:0000155">
    <property type="term" value="F:phosphorelay sensor kinase activity"/>
    <property type="evidence" value="ECO:0007669"/>
    <property type="project" value="InterPro"/>
</dbReference>
<keyword evidence="3" id="KW-0597">Phosphoprotein</keyword>
<dbReference type="GO" id="GO:0016020">
    <property type="term" value="C:membrane"/>
    <property type="evidence" value="ECO:0007669"/>
    <property type="project" value="InterPro"/>
</dbReference>
<dbReference type="GO" id="GO:0005524">
    <property type="term" value="F:ATP binding"/>
    <property type="evidence" value="ECO:0007669"/>
    <property type="project" value="UniProtKB-KW"/>
</dbReference>
<dbReference type="InterPro" id="IPR011990">
    <property type="entry name" value="TPR-like_helical_dom_sf"/>
</dbReference>
<dbReference type="SUPFAM" id="SSF55874">
    <property type="entry name" value="ATPase domain of HSP90 chaperone/DNA topoisomerase II/histidine kinase"/>
    <property type="match status" value="1"/>
</dbReference>
<evidence type="ECO:0000256" key="6">
    <source>
        <dbReference type="ARBA" id="ARBA00022777"/>
    </source>
</evidence>
<comment type="caution">
    <text evidence="13">The sequence shown here is derived from an EMBL/GenBank/DDBJ whole genome shotgun (WGS) entry which is preliminary data.</text>
</comment>
<dbReference type="Gene3D" id="3.30.565.10">
    <property type="entry name" value="Histidine kinase-like ATPase, C-terminal domain"/>
    <property type="match status" value="1"/>
</dbReference>
<evidence type="ECO:0000256" key="7">
    <source>
        <dbReference type="ARBA" id="ARBA00022840"/>
    </source>
</evidence>
<keyword evidence="7" id="KW-0067">ATP-binding</keyword>
<organism evidence="13 14">
    <name type="scientific">Roseivirga echinicomitans</name>
    <dbReference type="NCBI Taxonomy" id="296218"/>
    <lineage>
        <taxon>Bacteria</taxon>
        <taxon>Pseudomonadati</taxon>
        <taxon>Bacteroidota</taxon>
        <taxon>Cytophagia</taxon>
        <taxon>Cytophagales</taxon>
        <taxon>Roseivirgaceae</taxon>
        <taxon>Roseivirga</taxon>
    </lineage>
</organism>
<dbReference type="EMBL" id="LRDB01000012">
    <property type="protein sequence ID" value="KYG78974.1"/>
    <property type="molecule type" value="Genomic_DNA"/>
</dbReference>
<dbReference type="InterPro" id="IPR050482">
    <property type="entry name" value="Sensor_HK_TwoCompSys"/>
</dbReference>
<dbReference type="GO" id="GO:0046983">
    <property type="term" value="F:protein dimerization activity"/>
    <property type="evidence" value="ECO:0007669"/>
    <property type="project" value="InterPro"/>
</dbReference>
<dbReference type="STRING" id="296218.AWN68_04915"/>
<keyword evidence="10" id="KW-0472">Membrane</keyword>
<dbReference type="OrthoDB" id="9760839at2"/>
<dbReference type="SUPFAM" id="SSF48452">
    <property type="entry name" value="TPR-like"/>
    <property type="match status" value="2"/>
</dbReference>
<dbReference type="InterPro" id="IPR019734">
    <property type="entry name" value="TPR_rpt"/>
</dbReference>
<dbReference type="AlphaFoldDB" id="A0A150XJS2"/>
<keyword evidence="6" id="KW-0418">Kinase</keyword>
<comment type="catalytic activity">
    <reaction evidence="1">
        <text>ATP + protein L-histidine = ADP + protein N-phospho-L-histidine.</text>
        <dbReference type="EC" id="2.7.13.3"/>
    </reaction>
</comment>
<evidence type="ECO:0000259" key="12">
    <source>
        <dbReference type="Pfam" id="PF07730"/>
    </source>
</evidence>
<evidence type="ECO:0000256" key="4">
    <source>
        <dbReference type="ARBA" id="ARBA00022679"/>
    </source>
</evidence>
<feature type="domain" description="Histidine kinase/HSP90-like ATPase" evidence="11">
    <location>
        <begin position="542"/>
        <end position="631"/>
    </location>
</feature>
<evidence type="ECO:0000313" key="13">
    <source>
        <dbReference type="EMBL" id="KYG78974.1"/>
    </source>
</evidence>
<keyword evidence="9" id="KW-0175">Coiled coil</keyword>
<dbReference type="PANTHER" id="PTHR24421:SF10">
    <property type="entry name" value="NITRATE_NITRITE SENSOR PROTEIN NARQ"/>
    <property type="match status" value="1"/>
</dbReference>
<dbReference type="SMART" id="SM00028">
    <property type="entry name" value="TPR"/>
    <property type="match status" value="4"/>
</dbReference>
<reference evidence="13 14" key="1">
    <citation type="submission" date="2016-01" db="EMBL/GenBank/DDBJ databases">
        <title>Genome sequencing of Roseivirga echinicomitans KMM 6058.</title>
        <authorList>
            <person name="Selvaratnam C."/>
            <person name="Thevarajoo S."/>
            <person name="Goh K.M."/>
            <person name="Ee R."/>
            <person name="Chan K.-G."/>
            <person name="Chong C.S."/>
        </authorList>
    </citation>
    <scope>NUCLEOTIDE SEQUENCE [LARGE SCALE GENOMIC DNA]</scope>
    <source>
        <strain evidence="13 14">KMM 6058</strain>
    </source>
</reference>
<evidence type="ECO:0000259" key="11">
    <source>
        <dbReference type="Pfam" id="PF02518"/>
    </source>
</evidence>
<dbReference type="InterPro" id="IPR036890">
    <property type="entry name" value="HATPase_C_sf"/>
</dbReference>
<gene>
    <name evidence="13" type="ORF">AWN68_04915</name>
</gene>
<evidence type="ECO:0000256" key="3">
    <source>
        <dbReference type="ARBA" id="ARBA00022553"/>
    </source>
</evidence>
<keyword evidence="4" id="KW-0808">Transferase</keyword>
<dbReference type="Gene3D" id="1.20.5.1930">
    <property type="match status" value="1"/>
</dbReference>
<keyword evidence="10" id="KW-1133">Transmembrane helix</keyword>
<feature type="transmembrane region" description="Helical" evidence="10">
    <location>
        <begin position="382"/>
        <end position="399"/>
    </location>
</feature>
<dbReference type="Proteomes" id="UP000075615">
    <property type="component" value="Unassembled WGS sequence"/>
</dbReference>
<keyword evidence="5" id="KW-0547">Nucleotide-binding</keyword>
<evidence type="ECO:0000313" key="14">
    <source>
        <dbReference type="Proteomes" id="UP000075615"/>
    </source>
</evidence>